<dbReference type="PANTHER" id="PTHR24096">
    <property type="entry name" value="LONG-CHAIN-FATTY-ACID--COA LIGASE"/>
    <property type="match status" value="1"/>
</dbReference>
<feature type="domain" description="AMP-dependent synthetase/ligase" evidence="3">
    <location>
        <begin position="31"/>
        <end position="308"/>
    </location>
</feature>
<evidence type="ECO:0000256" key="1">
    <source>
        <dbReference type="ARBA" id="ARBA00004275"/>
    </source>
</evidence>
<evidence type="ECO:0000259" key="3">
    <source>
        <dbReference type="Pfam" id="PF00501"/>
    </source>
</evidence>
<dbReference type="SUPFAM" id="SSF56801">
    <property type="entry name" value="Acetyl-CoA synthetase-like"/>
    <property type="match status" value="1"/>
</dbReference>
<dbReference type="Proteomes" id="UP000887577">
    <property type="component" value="Unplaced"/>
</dbReference>
<dbReference type="InterPro" id="IPR020845">
    <property type="entry name" value="AMP-binding_CS"/>
</dbReference>
<evidence type="ECO:0000256" key="2">
    <source>
        <dbReference type="ARBA" id="ARBA00023140"/>
    </source>
</evidence>
<sequence length="312" mass="35005">MPFKSIFPPIPVETQPFGERLLQSFWKNSIKNCTKKAIICAENPKYFVTFGDLYIQSLSVSAFLESTNFGHGDIAALVLSNSWEFLEIVTAVALRGGGATAASVLFTDYELQRQFIDSKAKIIFVGDNHLDQVLKAVKHSKISLSTIVVVQISDRTLPKSVGDLPVGVIPFSTVISTPPNFISPKVDINVERDIFLLPYSSGTTGSPKGVMLSHKNFSTLISIFINHSDKYIYPKIAPDWDYDKEDIVLSMPFYHIYGFSILIKSILCGQTCITLTHFDKEIYLESIQNYKIREIFIVPTLLMFLANDPICW</sequence>
<dbReference type="InterPro" id="IPR000873">
    <property type="entry name" value="AMP-dep_synth/lig_dom"/>
</dbReference>
<comment type="subcellular location">
    <subcellularLocation>
        <location evidence="1">Peroxisome</location>
    </subcellularLocation>
</comment>
<accession>A0A914YDL0</accession>
<dbReference type="PROSITE" id="PS00455">
    <property type="entry name" value="AMP_BINDING"/>
    <property type="match status" value="1"/>
</dbReference>
<evidence type="ECO:0000313" key="4">
    <source>
        <dbReference type="Proteomes" id="UP000887577"/>
    </source>
</evidence>
<dbReference type="WBParaSite" id="PSU_v2.g17385.t1">
    <property type="protein sequence ID" value="PSU_v2.g17385.t1"/>
    <property type="gene ID" value="PSU_v2.g17385"/>
</dbReference>
<evidence type="ECO:0000313" key="5">
    <source>
        <dbReference type="WBParaSite" id="PSU_v2.g17385.t1"/>
    </source>
</evidence>
<keyword evidence="2" id="KW-0576">Peroxisome</keyword>
<protein>
    <submittedName>
        <fullName evidence="5">AMP-dependent synthetase/ligase domain-containing protein</fullName>
    </submittedName>
</protein>
<dbReference type="Pfam" id="PF00501">
    <property type="entry name" value="AMP-binding"/>
    <property type="match status" value="1"/>
</dbReference>
<keyword evidence="4" id="KW-1185">Reference proteome</keyword>
<dbReference type="GO" id="GO:0005777">
    <property type="term" value="C:peroxisome"/>
    <property type="evidence" value="ECO:0007669"/>
    <property type="project" value="UniProtKB-SubCell"/>
</dbReference>
<dbReference type="GO" id="GO:0016405">
    <property type="term" value="F:CoA-ligase activity"/>
    <property type="evidence" value="ECO:0007669"/>
    <property type="project" value="TreeGrafter"/>
</dbReference>
<dbReference type="Gene3D" id="3.40.50.980">
    <property type="match status" value="2"/>
</dbReference>
<reference evidence="5" key="1">
    <citation type="submission" date="2022-11" db="UniProtKB">
        <authorList>
            <consortium name="WormBaseParasite"/>
        </authorList>
    </citation>
    <scope>IDENTIFICATION</scope>
</reference>
<dbReference type="PANTHER" id="PTHR24096:SF422">
    <property type="entry name" value="BCDNA.GH02901"/>
    <property type="match status" value="1"/>
</dbReference>
<proteinExistence type="predicted"/>
<dbReference type="AlphaFoldDB" id="A0A914YDL0"/>
<name>A0A914YDL0_9BILA</name>
<organism evidence="4 5">
    <name type="scientific">Panagrolaimus superbus</name>
    <dbReference type="NCBI Taxonomy" id="310955"/>
    <lineage>
        <taxon>Eukaryota</taxon>
        <taxon>Metazoa</taxon>
        <taxon>Ecdysozoa</taxon>
        <taxon>Nematoda</taxon>
        <taxon>Chromadorea</taxon>
        <taxon>Rhabditida</taxon>
        <taxon>Tylenchina</taxon>
        <taxon>Panagrolaimomorpha</taxon>
        <taxon>Panagrolaimoidea</taxon>
        <taxon>Panagrolaimidae</taxon>
        <taxon>Panagrolaimus</taxon>
    </lineage>
</organism>